<evidence type="ECO:0000313" key="2">
    <source>
        <dbReference type="Proteomes" id="UP000663873"/>
    </source>
</evidence>
<dbReference type="AlphaFoldDB" id="A0A821W5I6"/>
<dbReference type="Proteomes" id="UP000663873">
    <property type="component" value="Unassembled WGS sequence"/>
</dbReference>
<name>A0A821W5I6_9BILA</name>
<protein>
    <submittedName>
        <fullName evidence="1">Uncharacterized protein</fullName>
    </submittedName>
</protein>
<comment type="caution">
    <text evidence="1">The sequence shown here is derived from an EMBL/GenBank/DDBJ whole genome shotgun (WGS) entry which is preliminary data.</text>
</comment>
<evidence type="ECO:0000313" key="1">
    <source>
        <dbReference type="EMBL" id="CAF4920009.1"/>
    </source>
</evidence>
<reference evidence="1" key="1">
    <citation type="submission" date="2021-02" db="EMBL/GenBank/DDBJ databases">
        <authorList>
            <person name="Nowell W R."/>
        </authorList>
    </citation>
    <scope>NUCLEOTIDE SEQUENCE</scope>
</reference>
<feature type="non-terminal residue" evidence="1">
    <location>
        <position position="1"/>
    </location>
</feature>
<keyword evidence="2" id="KW-1185">Reference proteome</keyword>
<feature type="non-terminal residue" evidence="1">
    <location>
        <position position="47"/>
    </location>
</feature>
<gene>
    <name evidence="1" type="ORF">UJA718_LOCUS46378</name>
</gene>
<proteinExistence type="predicted"/>
<sequence>LQWNKRPGAVLDASCVLARIILDDSQQVQQSQLYDGKFTFQLFDQSK</sequence>
<dbReference type="EMBL" id="CAJOBP010082700">
    <property type="protein sequence ID" value="CAF4920009.1"/>
    <property type="molecule type" value="Genomic_DNA"/>
</dbReference>
<accession>A0A821W5I6</accession>
<organism evidence="1 2">
    <name type="scientific">Rotaria socialis</name>
    <dbReference type="NCBI Taxonomy" id="392032"/>
    <lineage>
        <taxon>Eukaryota</taxon>
        <taxon>Metazoa</taxon>
        <taxon>Spiralia</taxon>
        <taxon>Gnathifera</taxon>
        <taxon>Rotifera</taxon>
        <taxon>Eurotatoria</taxon>
        <taxon>Bdelloidea</taxon>
        <taxon>Philodinida</taxon>
        <taxon>Philodinidae</taxon>
        <taxon>Rotaria</taxon>
    </lineage>
</organism>